<dbReference type="PIRSF" id="PIRSF005900">
    <property type="entry name" value="Dps"/>
    <property type="match status" value="1"/>
</dbReference>
<proteinExistence type="inferred from homology"/>
<dbReference type="CDD" id="cd01043">
    <property type="entry name" value="DPS"/>
    <property type="match status" value="1"/>
</dbReference>
<dbReference type="InterPro" id="IPR002177">
    <property type="entry name" value="DPS_DNA-bd"/>
</dbReference>
<comment type="caution">
    <text evidence="4">The sequence shown here is derived from an EMBL/GenBank/DDBJ whole genome shotgun (WGS) entry which is preliminary data.</text>
</comment>
<comment type="similarity">
    <text evidence="1 2">Belongs to the Dps family.</text>
</comment>
<protein>
    <submittedName>
        <fullName evidence="4">DNA starvation/stationary phase protection protein</fullName>
    </submittedName>
</protein>
<dbReference type="PANTHER" id="PTHR42932">
    <property type="entry name" value="GENERAL STRESS PROTEIN 20U"/>
    <property type="match status" value="1"/>
</dbReference>
<sequence>MPKLDERRNDATAPHPLIAAQSAQELGAALNAILADCFALYLKTKSFHWHVSGPNFPDYHRMLDDQAGQLFAMTDPIAERVRKLGRQTLHSIGAIVRSQRVLDNDAPFVPPHEMLAELRDDNRDLVRRLREVHELAGEAHDIATASLIENWVDESETRHWYLFEATRK</sequence>
<dbReference type="Pfam" id="PF00210">
    <property type="entry name" value="Ferritin"/>
    <property type="match status" value="1"/>
</dbReference>
<accession>A0ABS7JJK2</accession>
<reference evidence="4 5" key="1">
    <citation type="submission" date="2021-08" db="EMBL/GenBank/DDBJ databases">
        <title>Comparative Genomics Analysis of the Genus Qipengyuania Reveals Extensive Genetic Diversity and Metabolic Versatility, Including the Description of Fifteen Novel Species.</title>
        <authorList>
            <person name="Liu Y."/>
        </authorList>
    </citation>
    <scope>NUCLEOTIDE SEQUENCE [LARGE SCALE GENOMIC DNA]</scope>
    <source>
        <strain evidence="4 5">GH25</strain>
    </source>
</reference>
<gene>
    <name evidence="4" type="ORF">K3177_13485</name>
</gene>
<name>A0ABS7JJK2_9SPHN</name>
<dbReference type="PANTHER" id="PTHR42932:SF3">
    <property type="entry name" value="DNA PROTECTION DURING STARVATION PROTEIN"/>
    <property type="match status" value="1"/>
</dbReference>
<evidence type="ECO:0000256" key="1">
    <source>
        <dbReference type="ARBA" id="ARBA00009497"/>
    </source>
</evidence>
<keyword evidence="5" id="KW-1185">Reference proteome</keyword>
<dbReference type="Proteomes" id="UP000776651">
    <property type="component" value="Unassembled WGS sequence"/>
</dbReference>
<dbReference type="InterPro" id="IPR009078">
    <property type="entry name" value="Ferritin-like_SF"/>
</dbReference>
<evidence type="ECO:0000259" key="3">
    <source>
        <dbReference type="Pfam" id="PF00210"/>
    </source>
</evidence>
<evidence type="ECO:0000313" key="4">
    <source>
        <dbReference type="EMBL" id="MBX7489529.1"/>
    </source>
</evidence>
<dbReference type="InterPro" id="IPR012347">
    <property type="entry name" value="Ferritin-like"/>
</dbReference>
<dbReference type="Gene3D" id="1.20.1260.10">
    <property type="match status" value="1"/>
</dbReference>
<dbReference type="RefSeq" id="WP_221598661.1">
    <property type="nucleotide sequence ID" value="NZ_JAIGNQ010000004.1"/>
</dbReference>
<evidence type="ECO:0000256" key="2">
    <source>
        <dbReference type="RuleBase" id="RU003875"/>
    </source>
</evidence>
<dbReference type="SUPFAM" id="SSF47240">
    <property type="entry name" value="Ferritin-like"/>
    <property type="match status" value="1"/>
</dbReference>
<dbReference type="EMBL" id="JAIGNQ010000004">
    <property type="protein sequence ID" value="MBX7489529.1"/>
    <property type="molecule type" value="Genomic_DNA"/>
</dbReference>
<dbReference type="InterPro" id="IPR008331">
    <property type="entry name" value="Ferritin_DPS_dom"/>
</dbReference>
<organism evidence="4 5">
    <name type="scientific">Qipengyuania pacifica</name>
    <dbReference type="NCBI Taxonomy" id="2860199"/>
    <lineage>
        <taxon>Bacteria</taxon>
        <taxon>Pseudomonadati</taxon>
        <taxon>Pseudomonadota</taxon>
        <taxon>Alphaproteobacteria</taxon>
        <taxon>Sphingomonadales</taxon>
        <taxon>Erythrobacteraceae</taxon>
        <taxon>Qipengyuania</taxon>
    </lineage>
</organism>
<feature type="domain" description="Ferritin/DPS" evidence="3">
    <location>
        <begin position="28"/>
        <end position="162"/>
    </location>
</feature>
<dbReference type="PRINTS" id="PR01346">
    <property type="entry name" value="HELNAPAPROT"/>
</dbReference>
<evidence type="ECO:0000313" key="5">
    <source>
        <dbReference type="Proteomes" id="UP000776651"/>
    </source>
</evidence>